<dbReference type="GO" id="GO:0031106">
    <property type="term" value="P:septin ring organization"/>
    <property type="evidence" value="ECO:0007669"/>
    <property type="project" value="TreeGrafter"/>
</dbReference>
<keyword evidence="4" id="KW-1185">Reference proteome</keyword>
<feature type="region of interest" description="Disordered" evidence="1">
    <location>
        <begin position="908"/>
        <end position="939"/>
    </location>
</feature>
<feature type="compositionally biased region" description="Polar residues" evidence="1">
    <location>
        <begin position="379"/>
        <end position="395"/>
    </location>
</feature>
<feature type="compositionally biased region" description="Polar residues" evidence="1">
    <location>
        <begin position="145"/>
        <end position="161"/>
    </location>
</feature>
<dbReference type="GO" id="GO:0005085">
    <property type="term" value="F:guanyl-nucleotide exchange factor activity"/>
    <property type="evidence" value="ECO:0007669"/>
    <property type="project" value="InterPro"/>
</dbReference>
<comment type="caution">
    <text evidence="3">The sequence shown here is derived from an EMBL/GenBank/DDBJ whole genome shotgun (WGS) entry which is preliminary data.</text>
</comment>
<evidence type="ECO:0000313" key="4">
    <source>
        <dbReference type="Proteomes" id="UP001211907"/>
    </source>
</evidence>
<dbReference type="Pfam" id="PF00621">
    <property type="entry name" value="RhoGEF"/>
    <property type="match status" value="1"/>
</dbReference>
<dbReference type="PROSITE" id="PS50010">
    <property type="entry name" value="DH_2"/>
    <property type="match status" value="1"/>
</dbReference>
<dbReference type="Pfam" id="PF15411">
    <property type="entry name" value="PH_10"/>
    <property type="match status" value="1"/>
</dbReference>
<protein>
    <recommendedName>
        <fullName evidence="2">DH domain-containing protein</fullName>
    </recommendedName>
</protein>
<feature type="compositionally biased region" description="Polar residues" evidence="1">
    <location>
        <begin position="279"/>
        <end position="296"/>
    </location>
</feature>
<dbReference type="Gene3D" id="2.30.29.30">
    <property type="entry name" value="Pleckstrin-homology domain (PH domain)/Phosphotyrosine-binding domain (PTB)"/>
    <property type="match status" value="1"/>
</dbReference>
<dbReference type="GO" id="GO:0000935">
    <property type="term" value="C:division septum"/>
    <property type="evidence" value="ECO:0007669"/>
    <property type="project" value="TreeGrafter"/>
</dbReference>
<feature type="compositionally biased region" description="Polar residues" evidence="1">
    <location>
        <begin position="344"/>
        <end position="364"/>
    </location>
</feature>
<proteinExistence type="predicted"/>
<dbReference type="AlphaFoldDB" id="A0AAD5XB38"/>
<evidence type="ECO:0000259" key="2">
    <source>
        <dbReference type="PROSITE" id="PS50010"/>
    </source>
</evidence>
<feature type="region of interest" description="Disordered" evidence="1">
    <location>
        <begin position="964"/>
        <end position="996"/>
    </location>
</feature>
<dbReference type="SUPFAM" id="SSF48065">
    <property type="entry name" value="DBL homology domain (DH-domain)"/>
    <property type="match status" value="1"/>
</dbReference>
<dbReference type="SMART" id="SM00325">
    <property type="entry name" value="RhoGEF"/>
    <property type="match status" value="1"/>
</dbReference>
<dbReference type="InterPro" id="IPR035899">
    <property type="entry name" value="DBL_dom_sf"/>
</dbReference>
<feature type="region of interest" description="Disordered" evidence="1">
    <location>
        <begin position="331"/>
        <end position="395"/>
    </location>
</feature>
<sequence length="1139" mass="129575">MSSILRVENAYDPEFGIFSIRVYWRDANDPETVCFTLKCRNEELQTLWIQRLEKQIEIQKSRKNSAPSMSSFQQNLNGSYGFTPSLSSSSISSYGNGMARSYSSGQYNGYGISPGMSPISPSIHYNPVMRQNSFDQHSFDPRGNFESTLRSNFDQPQNQYIDNGIMPSPRRPSQDRPRLAAQFGYGPIPPMPAMARANSIAGLQQQHRNPRAVSKGREALNALASMASSGLPIAGFSDEEGDDDDDDADLASELTAYQLRHDLDISRRYQDSNMRKVSNGMINTTIRRLSNENVNGHQGRRESLSPRNSPQPAAMLAQMGYQRIAGTDTLVNPQFQFPPPPKSRSPQNSQYSQAQDRQTSQRSPLPSGGAENGVPIRRSATNGPSSPSIKSGTPQMSSFIKIRTHYDGEVLIIAMPMRGATINELRSRIDRKVKMMPHKPILSNPIQLAWKEEIDGPIGKDWQDIKVLETDDDVGQAFANGSEYCKNEIMSSNDADQRIQLLAEILETERSYVASLQLMQEYQNNLIAIAPSIRDLNPGVILDIFSNLDSLVEFQRQFLAEMEYILAKDSENQRIGSLFVKHGRNFEVYYPFCKNYLNASDIILRHSEDLKILDDVINYQLLPSFFIKPLQRLLKYPLLLRELLKLSPEDEDLKRGSDTIRRVSETLNEMQRRTENKRLKTEFIKNVKDWKGIEMEPTDFGDLYLMEEFLIGSSWESERNFHMILFEKVLICAKRDFTKLRSEIADNERIKSPYTYVIYVSILMRNISRVEDTSEPSAGVYSLCLNWQDERESEMAKFNVKCMNLEKLTLWKSRIEKQAQLQKELWAIEKLQKQRIQHVQQYKQYQQQQQRLYRNNSTTTGSLATSQFETVTTNSGMQMSRSRSNPHILKDYSNRPVMRYNYYSEDTPISPPEMPSFPPQFQRLPRKPSNGSAHSTPIQRPQYPQIIHTEHPYQGYGGIKLDTSAQPPFRARFPSDHSQQYLQSDNRRPSLASSISPATSNSYGALLTPQLNFAPVQKTDPPPILDLTRVPPAAIFDSQPSSPPTPNLSSFVKIRVCYGVDSFILVMPGRQATLQELNTRINRKIKQLELNVEYSQLIQREEVSVGGVTGWLEKGEIFTDADVTRLVATSGGMIDLLLC</sequence>
<reference evidence="3" key="1">
    <citation type="submission" date="2020-05" db="EMBL/GenBank/DDBJ databases">
        <title>Phylogenomic resolution of chytrid fungi.</title>
        <authorList>
            <person name="Stajich J.E."/>
            <person name="Amses K."/>
            <person name="Simmons R."/>
            <person name="Seto K."/>
            <person name="Myers J."/>
            <person name="Bonds A."/>
            <person name="Quandt C.A."/>
            <person name="Barry K."/>
            <person name="Liu P."/>
            <person name="Grigoriev I."/>
            <person name="Longcore J.E."/>
            <person name="James T.Y."/>
        </authorList>
    </citation>
    <scope>NUCLEOTIDE SEQUENCE</scope>
    <source>
        <strain evidence="3">JEL0513</strain>
    </source>
</reference>
<dbReference type="PANTHER" id="PTHR47339">
    <property type="entry name" value="CELL DIVISION CONTROL PROTEIN 24"/>
    <property type="match status" value="1"/>
</dbReference>
<feature type="compositionally biased region" description="Polar residues" evidence="1">
    <location>
        <begin position="929"/>
        <end position="939"/>
    </location>
</feature>
<dbReference type="InterPro" id="IPR011993">
    <property type="entry name" value="PH-like_dom_sf"/>
</dbReference>
<feature type="compositionally biased region" description="Pro residues" evidence="1">
    <location>
        <begin position="909"/>
        <end position="918"/>
    </location>
</feature>
<gene>
    <name evidence="3" type="ORF">HK100_006912</name>
</gene>
<feature type="region of interest" description="Disordered" evidence="1">
    <location>
        <begin position="133"/>
        <end position="177"/>
    </location>
</feature>
<evidence type="ECO:0000313" key="3">
    <source>
        <dbReference type="EMBL" id="KAJ3092578.1"/>
    </source>
</evidence>
<feature type="region of interest" description="Disordered" evidence="1">
    <location>
        <begin position="279"/>
        <end position="312"/>
    </location>
</feature>
<dbReference type="PANTHER" id="PTHR47339:SF1">
    <property type="entry name" value="CELL DIVISION CONTROL PROTEIN 24"/>
    <property type="match status" value="1"/>
</dbReference>
<dbReference type="Gene3D" id="1.20.900.10">
    <property type="entry name" value="Dbl homology (DH) domain"/>
    <property type="match status" value="1"/>
</dbReference>
<accession>A0AAD5XB38</accession>
<dbReference type="EMBL" id="JADGJH010003221">
    <property type="protein sequence ID" value="KAJ3092578.1"/>
    <property type="molecule type" value="Genomic_DNA"/>
</dbReference>
<feature type="domain" description="DH" evidence="2">
    <location>
        <begin position="497"/>
        <end position="670"/>
    </location>
</feature>
<dbReference type="InterPro" id="IPR053026">
    <property type="entry name" value="CDC42_GEF"/>
</dbReference>
<dbReference type="GO" id="GO:0005634">
    <property type="term" value="C:nucleus"/>
    <property type="evidence" value="ECO:0007669"/>
    <property type="project" value="TreeGrafter"/>
</dbReference>
<evidence type="ECO:0000256" key="1">
    <source>
        <dbReference type="SAM" id="MobiDB-lite"/>
    </source>
</evidence>
<dbReference type="CDD" id="cd00160">
    <property type="entry name" value="RhoGEF"/>
    <property type="match status" value="1"/>
</dbReference>
<dbReference type="GO" id="GO:0005737">
    <property type="term" value="C:cytoplasm"/>
    <property type="evidence" value="ECO:0007669"/>
    <property type="project" value="TreeGrafter"/>
</dbReference>
<dbReference type="InterPro" id="IPR000219">
    <property type="entry name" value="DH_dom"/>
</dbReference>
<dbReference type="Proteomes" id="UP001211907">
    <property type="component" value="Unassembled WGS sequence"/>
</dbReference>
<dbReference type="GO" id="GO:0030010">
    <property type="term" value="P:establishment of cell polarity"/>
    <property type="evidence" value="ECO:0007669"/>
    <property type="project" value="TreeGrafter"/>
</dbReference>
<organism evidence="3 4">
    <name type="scientific">Physocladia obscura</name>
    <dbReference type="NCBI Taxonomy" id="109957"/>
    <lineage>
        <taxon>Eukaryota</taxon>
        <taxon>Fungi</taxon>
        <taxon>Fungi incertae sedis</taxon>
        <taxon>Chytridiomycota</taxon>
        <taxon>Chytridiomycota incertae sedis</taxon>
        <taxon>Chytridiomycetes</taxon>
        <taxon>Chytridiales</taxon>
        <taxon>Chytriomycetaceae</taxon>
        <taxon>Physocladia</taxon>
    </lineage>
</organism>
<dbReference type="GO" id="GO:0043332">
    <property type="term" value="C:mating projection tip"/>
    <property type="evidence" value="ECO:0007669"/>
    <property type="project" value="TreeGrafter"/>
</dbReference>
<name>A0AAD5XB38_9FUNG</name>